<comment type="similarity">
    <text evidence="6">Belongs to the YccS/YhfK family.</text>
</comment>
<evidence type="ECO:0000313" key="10">
    <source>
        <dbReference type="Proteomes" id="UP000254150"/>
    </source>
</evidence>
<feature type="transmembrane region" description="Helical" evidence="7">
    <location>
        <begin position="87"/>
        <end position="108"/>
    </location>
</feature>
<dbReference type="InterPro" id="IPR049453">
    <property type="entry name" value="Memb_transporter_dom"/>
</dbReference>
<accession>A0A380PBC8</accession>
<keyword evidence="4 7" id="KW-1133">Transmembrane helix</keyword>
<feature type="transmembrane region" description="Helical" evidence="7">
    <location>
        <begin position="52"/>
        <end position="75"/>
    </location>
</feature>
<evidence type="ECO:0000256" key="3">
    <source>
        <dbReference type="ARBA" id="ARBA00022692"/>
    </source>
</evidence>
<dbReference type="PANTHER" id="PTHR30509">
    <property type="entry name" value="P-HYDROXYBENZOIC ACID EFFLUX PUMP SUBUNIT-RELATED"/>
    <property type="match status" value="1"/>
</dbReference>
<feature type="transmembrane region" description="Helical" evidence="7">
    <location>
        <begin position="354"/>
        <end position="372"/>
    </location>
</feature>
<evidence type="ECO:0000256" key="1">
    <source>
        <dbReference type="ARBA" id="ARBA00004651"/>
    </source>
</evidence>
<feature type="domain" description="Integral membrane bound transporter" evidence="8">
    <location>
        <begin position="365"/>
        <end position="486"/>
    </location>
</feature>
<dbReference type="Pfam" id="PF13515">
    <property type="entry name" value="FUSC_2"/>
    <property type="match status" value="1"/>
</dbReference>
<dbReference type="Proteomes" id="UP000254150">
    <property type="component" value="Unassembled WGS sequence"/>
</dbReference>
<feature type="transmembrane region" description="Helical" evidence="7">
    <location>
        <begin position="114"/>
        <end position="132"/>
    </location>
</feature>
<evidence type="ECO:0000256" key="2">
    <source>
        <dbReference type="ARBA" id="ARBA00022475"/>
    </source>
</evidence>
<reference evidence="9 10" key="1">
    <citation type="submission" date="2018-06" db="EMBL/GenBank/DDBJ databases">
        <authorList>
            <consortium name="Pathogen Informatics"/>
            <person name="Doyle S."/>
        </authorList>
    </citation>
    <scope>NUCLEOTIDE SEQUENCE [LARGE SCALE GENOMIC DNA]</scope>
    <source>
        <strain evidence="9 10">NCTC7807</strain>
    </source>
</reference>
<dbReference type="PANTHER" id="PTHR30509:SF9">
    <property type="entry name" value="MULTIDRUG RESISTANCE PROTEIN MDTO"/>
    <property type="match status" value="1"/>
</dbReference>
<evidence type="ECO:0000256" key="6">
    <source>
        <dbReference type="ARBA" id="ARBA00043993"/>
    </source>
</evidence>
<keyword evidence="2" id="KW-1003">Cell membrane</keyword>
<comment type="subcellular location">
    <subcellularLocation>
        <location evidence="1">Cell membrane</location>
        <topology evidence="1">Multi-pass membrane protein</topology>
    </subcellularLocation>
</comment>
<evidence type="ECO:0000259" key="8">
    <source>
        <dbReference type="Pfam" id="PF13515"/>
    </source>
</evidence>
<dbReference type="GO" id="GO:0005886">
    <property type="term" value="C:plasma membrane"/>
    <property type="evidence" value="ECO:0007669"/>
    <property type="project" value="UniProtKB-SubCell"/>
</dbReference>
<gene>
    <name evidence="9" type="ORF">NCTC7807_05705</name>
</gene>
<organism evidence="9 10">
    <name type="scientific">Streptomyces griseus</name>
    <dbReference type="NCBI Taxonomy" id="1911"/>
    <lineage>
        <taxon>Bacteria</taxon>
        <taxon>Bacillati</taxon>
        <taxon>Actinomycetota</taxon>
        <taxon>Actinomycetes</taxon>
        <taxon>Kitasatosporales</taxon>
        <taxon>Streptomycetaceae</taxon>
        <taxon>Streptomyces</taxon>
    </lineage>
</organism>
<feature type="transmembrane region" description="Helical" evidence="7">
    <location>
        <begin position="445"/>
        <end position="464"/>
    </location>
</feature>
<evidence type="ECO:0000313" key="9">
    <source>
        <dbReference type="EMBL" id="SUP62539.1"/>
    </source>
</evidence>
<keyword evidence="5 7" id="KW-0472">Membrane</keyword>
<keyword evidence="3 7" id="KW-0812">Transmembrane</keyword>
<evidence type="ECO:0000256" key="5">
    <source>
        <dbReference type="ARBA" id="ARBA00023136"/>
    </source>
</evidence>
<proteinExistence type="inferred from homology"/>
<sequence>MREPGGPGSAGVRVSTLRRVVPGWLGRSLRAARAPFPRAAAVRGALAVSLPLMVGLLLGQPVAGVVVGLGGLWAVGQDSAAPYKARALRIAALGGSAAVGLLAGATALRYGDTVGIAALLAVAGLVSGWVSVGGPLASVAGMHLLLGATVGTGIPVPGPWWAGPLELLGGALFALALTCLPWLWRRHSPEREAVIAVFDAAERALSRAGTPGATEARARMTLALNTAQDLLAVHSSRKHAERETPVGGLIAAFRAAVHLVEAVTALMVEGRPLPPAVLRVPSLLAARVVPPVRAGRPAPDGATGHGPEPEPPFAADTPGLRALAEVYRAPGRSLTLLPDPPAYDGPRLADRLRFALLLGGCTLAAVVVAQLLHGPRGYWLPMTVAFLYKPDLGPVFGRALNRCLGTVAGVGMVALVAWLVTDQWALTLVAAAFGAVMAAGVRYHYALSTFGLTVIVFVFIDFLGDDRQLLPSRVLETVIAAALVLTAHFLTRPDSWRVRAELRVAAADRAWRRYDRRAPAASPDERHELRRTAYRRLAEARQALETAGAEPHRDPERFPVLERRVARAEEGCDAVTAYVVAGGRR</sequence>
<feature type="transmembrane region" description="Helical" evidence="7">
    <location>
        <begin position="167"/>
        <end position="184"/>
    </location>
</feature>
<dbReference type="AlphaFoldDB" id="A0A380PBC8"/>
<protein>
    <submittedName>
        <fullName evidence="9">Integral membrane protein</fullName>
    </submittedName>
</protein>
<feature type="transmembrane region" description="Helical" evidence="7">
    <location>
        <begin position="470"/>
        <end position="490"/>
    </location>
</feature>
<evidence type="ECO:0000256" key="4">
    <source>
        <dbReference type="ARBA" id="ARBA00022989"/>
    </source>
</evidence>
<evidence type="ECO:0000256" key="7">
    <source>
        <dbReference type="SAM" id="Phobius"/>
    </source>
</evidence>
<feature type="transmembrane region" description="Helical" evidence="7">
    <location>
        <begin position="144"/>
        <end position="161"/>
    </location>
</feature>
<name>A0A380PBC8_STRGR</name>
<dbReference type="EMBL" id="UHID01000009">
    <property type="protein sequence ID" value="SUP62539.1"/>
    <property type="molecule type" value="Genomic_DNA"/>
</dbReference>